<reference evidence="2" key="1">
    <citation type="journal article" date="2023" name="Mol. Phylogenet. Evol.">
        <title>Genome-scale phylogeny and comparative genomics of the fungal order Sordariales.</title>
        <authorList>
            <person name="Hensen N."/>
            <person name="Bonometti L."/>
            <person name="Westerberg I."/>
            <person name="Brannstrom I.O."/>
            <person name="Guillou S."/>
            <person name="Cros-Aarteil S."/>
            <person name="Calhoun S."/>
            <person name="Haridas S."/>
            <person name="Kuo A."/>
            <person name="Mondo S."/>
            <person name="Pangilinan J."/>
            <person name="Riley R."/>
            <person name="LaButti K."/>
            <person name="Andreopoulos B."/>
            <person name="Lipzen A."/>
            <person name="Chen C."/>
            <person name="Yan M."/>
            <person name="Daum C."/>
            <person name="Ng V."/>
            <person name="Clum A."/>
            <person name="Steindorff A."/>
            <person name="Ohm R.A."/>
            <person name="Martin F."/>
            <person name="Silar P."/>
            <person name="Natvig D.O."/>
            <person name="Lalanne C."/>
            <person name="Gautier V."/>
            <person name="Ament-Velasquez S.L."/>
            <person name="Kruys A."/>
            <person name="Hutchinson M.I."/>
            <person name="Powell A.J."/>
            <person name="Barry K."/>
            <person name="Miller A.N."/>
            <person name="Grigoriev I.V."/>
            <person name="Debuchy R."/>
            <person name="Gladieux P."/>
            <person name="Hiltunen Thoren M."/>
            <person name="Johannesson H."/>
        </authorList>
    </citation>
    <scope>NUCLEOTIDE SEQUENCE</scope>
    <source>
        <strain evidence="2">CBS 118394</strain>
    </source>
</reference>
<feature type="compositionally biased region" description="Polar residues" evidence="1">
    <location>
        <begin position="190"/>
        <end position="201"/>
    </location>
</feature>
<dbReference type="InterPro" id="IPR025212">
    <property type="entry name" value="CAD_CENP-Q"/>
</dbReference>
<dbReference type="Pfam" id="PF13094">
    <property type="entry name" value="CENP-Q"/>
    <property type="match status" value="1"/>
</dbReference>
<sequence>MAREVPNQKRKRGRPVGALKNKEGASPNQDAPQGGSRQTPREAIRAQKRDTTVRTGETMESVVAGQKKRGGPRKSIDTVPQEDAPPAKELAHARDDAESSRPKKRGRPGKTQDEETNLQEASAETRPRKRRRPPPAPEQTSAPVRDLDPNTAARPSKKTARGAENPEQPTETTARRSNRDRRSADDRPWWTSNTGTDSPETSRAGREQPSSSRNPKQNFGRSRLGEVSISEAQNRASPSGGDGGGADLQRQPKKRGPGRRSLNSNPDTTTSAKSGAGLTSKKDAGRSASTVEKRKSKEPGRSSGAASQAGTSTNKARRASGGSAKKKVIETGPMRKGRFAAAVAADESISQETSNPTTTTAAVVAPPKYRHLTSRTRQIPRSTISAKWTALDEASITSVDSIISDAYRPVLIRLRGRDHRHQQAQTILHTFAKRLHSKLSKGMPFPPPSAKVVVGGTGRGNGVTPGGHEMELDFEQTINAIQALEGMLDPLLHSVALLTREKEREEAALERDYKALRELEGNARADARLWRERRKRDHVLAPEIRRAADEDAREYTELEIVKSGVGDSERVGAFVDLPEDDEELTALSQRIGSHMKSMKGNLQQIDGVLPAIAKSKAALQGVLFKYLDPQQYDQVLLG</sequence>
<feature type="compositionally biased region" description="Basic and acidic residues" evidence="1">
    <location>
        <begin position="39"/>
        <end position="52"/>
    </location>
</feature>
<accession>A0AAE0HYR6</accession>
<dbReference type="Proteomes" id="UP001283341">
    <property type="component" value="Unassembled WGS sequence"/>
</dbReference>
<feature type="compositionally biased region" description="Polar residues" evidence="1">
    <location>
        <begin position="261"/>
        <end position="273"/>
    </location>
</feature>
<feature type="compositionally biased region" description="Basic and acidic residues" evidence="1">
    <location>
        <begin position="85"/>
        <end position="101"/>
    </location>
</feature>
<name>A0AAE0HYR6_9PEZI</name>
<gene>
    <name evidence="2" type="ORF">B0H66DRAFT_565218</name>
</gene>
<feature type="compositionally biased region" description="Polar residues" evidence="1">
    <location>
        <begin position="26"/>
        <end position="38"/>
    </location>
</feature>
<dbReference type="AlphaFoldDB" id="A0AAE0HYR6"/>
<evidence type="ECO:0000256" key="1">
    <source>
        <dbReference type="SAM" id="MobiDB-lite"/>
    </source>
</evidence>
<evidence type="ECO:0000313" key="3">
    <source>
        <dbReference type="Proteomes" id="UP001283341"/>
    </source>
</evidence>
<keyword evidence="3" id="KW-1185">Reference proteome</keyword>
<dbReference type="EMBL" id="JAUEDM010000006">
    <property type="protein sequence ID" value="KAK3315369.1"/>
    <property type="molecule type" value="Genomic_DNA"/>
</dbReference>
<protein>
    <submittedName>
        <fullName evidence="2">CENP-Q, a CENPA-CAD centromere complex subunit-domain-containing protein</fullName>
    </submittedName>
</protein>
<feature type="compositionally biased region" description="Basic and acidic residues" evidence="1">
    <location>
        <begin position="280"/>
        <end position="300"/>
    </location>
</feature>
<organism evidence="2 3">
    <name type="scientific">Apodospora peruviana</name>
    <dbReference type="NCBI Taxonomy" id="516989"/>
    <lineage>
        <taxon>Eukaryota</taxon>
        <taxon>Fungi</taxon>
        <taxon>Dikarya</taxon>
        <taxon>Ascomycota</taxon>
        <taxon>Pezizomycotina</taxon>
        <taxon>Sordariomycetes</taxon>
        <taxon>Sordariomycetidae</taxon>
        <taxon>Sordariales</taxon>
        <taxon>Lasiosphaeriaceae</taxon>
        <taxon>Apodospora</taxon>
    </lineage>
</organism>
<feature type="compositionally biased region" description="Low complexity" evidence="1">
    <location>
        <begin position="301"/>
        <end position="310"/>
    </location>
</feature>
<feature type="region of interest" description="Disordered" evidence="1">
    <location>
        <begin position="1"/>
        <end position="329"/>
    </location>
</feature>
<comment type="caution">
    <text evidence="2">The sequence shown here is derived from an EMBL/GenBank/DDBJ whole genome shotgun (WGS) entry which is preliminary data.</text>
</comment>
<evidence type="ECO:0000313" key="2">
    <source>
        <dbReference type="EMBL" id="KAK3315369.1"/>
    </source>
</evidence>
<dbReference type="InterPro" id="IPR017956">
    <property type="entry name" value="AT_hook_DNA-bd_motif"/>
</dbReference>
<dbReference type="SMART" id="SM00384">
    <property type="entry name" value="AT_hook"/>
    <property type="match status" value="4"/>
</dbReference>
<proteinExistence type="predicted"/>
<dbReference type="GO" id="GO:0003677">
    <property type="term" value="F:DNA binding"/>
    <property type="evidence" value="ECO:0007669"/>
    <property type="project" value="InterPro"/>
</dbReference>
<reference evidence="2" key="2">
    <citation type="submission" date="2023-06" db="EMBL/GenBank/DDBJ databases">
        <authorList>
            <consortium name="Lawrence Berkeley National Laboratory"/>
            <person name="Haridas S."/>
            <person name="Hensen N."/>
            <person name="Bonometti L."/>
            <person name="Westerberg I."/>
            <person name="Brannstrom I.O."/>
            <person name="Guillou S."/>
            <person name="Cros-Aarteil S."/>
            <person name="Calhoun S."/>
            <person name="Kuo A."/>
            <person name="Mondo S."/>
            <person name="Pangilinan J."/>
            <person name="Riley R."/>
            <person name="Labutti K."/>
            <person name="Andreopoulos B."/>
            <person name="Lipzen A."/>
            <person name="Chen C."/>
            <person name="Yanf M."/>
            <person name="Daum C."/>
            <person name="Ng V."/>
            <person name="Clum A."/>
            <person name="Steindorff A."/>
            <person name="Ohm R."/>
            <person name="Martin F."/>
            <person name="Silar P."/>
            <person name="Natvig D."/>
            <person name="Lalanne C."/>
            <person name="Gautier V."/>
            <person name="Ament-Velasquez S.L."/>
            <person name="Kruys A."/>
            <person name="Hutchinson M.I."/>
            <person name="Powell A.J."/>
            <person name="Barry K."/>
            <person name="Miller A.N."/>
            <person name="Grigoriev I.V."/>
            <person name="Debuchy R."/>
            <person name="Gladieux P."/>
            <person name="Thoren M.H."/>
            <person name="Johannesson H."/>
        </authorList>
    </citation>
    <scope>NUCLEOTIDE SEQUENCE</scope>
    <source>
        <strain evidence="2">CBS 118394</strain>
    </source>
</reference>
<feature type="compositionally biased region" description="Polar residues" evidence="1">
    <location>
        <begin position="208"/>
        <end position="220"/>
    </location>
</feature>